<keyword evidence="4" id="KW-1185">Reference proteome</keyword>
<evidence type="ECO:0000313" key="3">
    <source>
        <dbReference type="EMBL" id="CAB4032879.1"/>
    </source>
</evidence>
<evidence type="ECO:0000256" key="1">
    <source>
        <dbReference type="SAM" id="MobiDB-lite"/>
    </source>
</evidence>
<sequence>MALYIFLPLILLALIIVIILLVRKNRASNEKESPREENNREMENQGNNNQTYTESDGYTDLRHNREPDNTYSSLNLYENADDNSDRSYVNYGRSYVIGNNINYINPEAQRRSAYVIPPPSDNYEIPDYR</sequence>
<proteinExistence type="predicted"/>
<gene>
    <name evidence="3" type="ORF">PACLA_8A044385</name>
</gene>
<keyword evidence="2" id="KW-0472">Membrane</keyword>
<feature type="region of interest" description="Disordered" evidence="1">
    <location>
        <begin position="28"/>
        <end position="79"/>
    </location>
</feature>
<dbReference type="EMBL" id="CACRXK020018775">
    <property type="protein sequence ID" value="CAB4032879.1"/>
    <property type="molecule type" value="Genomic_DNA"/>
</dbReference>
<feature type="compositionally biased region" description="Basic and acidic residues" evidence="1">
    <location>
        <begin position="59"/>
        <end position="68"/>
    </location>
</feature>
<keyword evidence="2" id="KW-0812">Transmembrane</keyword>
<protein>
    <submittedName>
        <fullName evidence="3">Uncharacterized protein</fullName>
    </submittedName>
</protein>
<feature type="transmembrane region" description="Helical" evidence="2">
    <location>
        <begin position="6"/>
        <end position="22"/>
    </location>
</feature>
<dbReference type="Proteomes" id="UP001152795">
    <property type="component" value="Unassembled WGS sequence"/>
</dbReference>
<organism evidence="3 4">
    <name type="scientific">Paramuricea clavata</name>
    <name type="common">Red gorgonian</name>
    <name type="synonym">Violescent sea-whip</name>
    <dbReference type="NCBI Taxonomy" id="317549"/>
    <lineage>
        <taxon>Eukaryota</taxon>
        <taxon>Metazoa</taxon>
        <taxon>Cnidaria</taxon>
        <taxon>Anthozoa</taxon>
        <taxon>Octocorallia</taxon>
        <taxon>Malacalcyonacea</taxon>
        <taxon>Plexauridae</taxon>
        <taxon>Paramuricea</taxon>
    </lineage>
</organism>
<comment type="caution">
    <text evidence="3">The sequence shown here is derived from an EMBL/GenBank/DDBJ whole genome shotgun (WGS) entry which is preliminary data.</text>
</comment>
<evidence type="ECO:0000313" key="4">
    <source>
        <dbReference type="Proteomes" id="UP001152795"/>
    </source>
</evidence>
<name>A0A7D9LIG5_PARCT</name>
<keyword evidence="2" id="KW-1133">Transmembrane helix</keyword>
<accession>A0A7D9LIG5</accession>
<evidence type="ECO:0000256" key="2">
    <source>
        <dbReference type="SAM" id="Phobius"/>
    </source>
</evidence>
<feature type="compositionally biased region" description="Basic and acidic residues" evidence="1">
    <location>
        <begin position="28"/>
        <end position="43"/>
    </location>
</feature>
<reference evidence="3" key="1">
    <citation type="submission" date="2020-04" db="EMBL/GenBank/DDBJ databases">
        <authorList>
            <person name="Alioto T."/>
            <person name="Alioto T."/>
            <person name="Gomez Garrido J."/>
        </authorList>
    </citation>
    <scope>NUCLEOTIDE SEQUENCE</scope>
    <source>
        <strain evidence="3">A484AB</strain>
    </source>
</reference>
<dbReference type="AlphaFoldDB" id="A0A7D9LIG5"/>